<gene>
    <name evidence="3" type="ORF">SAMN05192529_103189</name>
</gene>
<dbReference type="SUPFAM" id="SSF88697">
    <property type="entry name" value="PUA domain-like"/>
    <property type="match status" value="1"/>
</dbReference>
<dbReference type="CDD" id="cd21132">
    <property type="entry name" value="EVE-like"/>
    <property type="match status" value="1"/>
</dbReference>
<organism evidence="3 4">
    <name type="scientific">Arachidicoccus rhizosphaerae</name>
    <dbReference type="NCBI Taxonomy" id="551991"/>
    <lineage>
        <taxon>Bacteria</taxon>
        <taxon>Pseudomonadati</taxon>
        <taxon>Bacteroidota</taxon>
        <taxon>Chitinophagia</taxon>
        <taxon>Chitinophagales</taxon>
        <taxon>Chitinophagaceae</taxon>
        <taxon>Arachidicoccus</taxon>
    </lineage>
</organism>
<feature type="domain" description="EVE" evidence="2">
    <location>
        <begin position="3"/>
        <end position="133"/>
    </location>
</feature>
<evidence type="ECO:0000313" key="3">
    <source>
        <dbReference type="EMBL" id="SDZ88918.1"/>
    </source>
</evidence>
<dbReference type="InterPro" id="IPR002740">
    <property type="entry name" value="EVE_domain"/>
</dbReference>
<name>A0A1H3WRV0_9BACT</name>
<keyword evidence="4" id="KW-1185">Reference proteome</keyword>
<dbReference type="RefSeq" id="WP_091394152.1">
    <property type="nucleotide sequence ID" value="NZ_FNQY01000003.1"/>
</dbReference>
<sequence length="141" mass="16650">MIRYWMAAISKEHTSRGIQGGFIQVCHGKKAPLQKMKMGDYIIVYSSKVNMSDTIKYQKFTAIGRVSDNEVYPFQMTPDFCPFRRKIEFLECQEVSIIDLIPDLQFIENKQRWGYPFRFGFFEISEHDYQLISSKMLLHDS</sequence>
<reference evidence="3 4" key="1">
    <citation type="submission" date="2016-10" db="EMBL/GenBank/DDBJ databases">
        <authorList>
            <person name="de Groot N.N."/>
        </authorList>
    </citation>
    <scope>NUCLEOTIDE SEQUENCE [LARGE SCALE GENOMIC DNA]</scope>
    <source>
        <strain evidence="3 4">Vu-144</strain>
    </source>
</reference>
<dbReference type="OrthoDB" id="9793567at2"/>
<dbReference type="AlphaFoldDB" id="A0A1H3WRV0"/>
<proteinExistence type="inferred from homology"/>
<dbReference type="EMBL" id="FNQY01000003">
    <property type="protein sequence ID" value="SDZ88918.1"/>
    <property type="molecule type" value="Genomic_DNA"/>
</dbReference>
<evidence type="ECO:0000259" key="2">
    <source>
        <dbReference type="Pfam" id="PF01878"/>
    </source>
</evidence>
<comment type="similarity">
    <text evidence="1">Belongs to the UPF0310 family.</text>
</comment>
<dbReference type="InterPro" id="IPR015947">
    <property type="entry name" value="PUA-like_sf"/>
</dbReference>
<dbReference type="Proteomes" id="UP000199041">
    <property type="component" value="Unassembled WGS sequence"/>
</dbReference>
<dbReference type="NCBIfam" id="NF002616">
    <property type="entry name" value="PRK02268.1-2"/>
    <property type="match status" value="1"/>
</dbReference>
<dbReference type="Gene3D" id="3.10.590.10">
    <property type="entry name" value="ph1033 like domains"/>
    <property type="match status" value="1"/>
</dbReference>
<evidence type="ECO:0000313" key="4">
    <source>
        <dbReference type="Proteomes" id="UP000199041"/>
    </source>
</evidence>
<accession>A0A1H3WRV0</accession>
<protein>
    <recommendedName>
        <fullName evidence="1">UPF0310 protein SAMN05192529_103189</fullName>
    </recommendedName>
</protein>
<dbReference type="Pfam" id="PF01878">
    <property type="entry name" value="EVE"/>
    <property type="match status" value="1"/>
</dbReference>
<dbReference type="InterPro" id="IPR022996">
    <property type="entry name" value="UPF0310"/>
</dbReference>
<dbReference type="HAMAP" id="MF_00771">
    <property type="entry name" value="UPF0310"/>
    <property type="match status" value="1"/>
</dbReference>
<evidence type="ECO:0000256" key="1">
    <source>
        <dbReference type="HAMAP-Rule" id="MF_00771"/>
    </source>
</evidence>